<dbReference type="EMBL" id="JBHUMV010000004">
    <property type="protein sequence ID" value="MFD2754480.1"/>
    <property type="molecule type" value="Genomic_DNA"/>
</dbReference>
<dbReference type="PANTHER" id="PTHR47505:SF1">
    <property type="entry name" value="DNA UTILIZATION PROTEIN YHGH"/>
    <property type="match status" value="1"/>
</dbReference>
<evidence type="ECO:0000256" key="1">
    <source>
        <dbReference type="ARBA" id="ARBA00008007"/>
    </source>
</evidence>
<dbReference type="SUPFAM" id="SSF53271">
    <property type="entry name" value="PRTase-like"/>
    <property type="match status" value="1"/>
</dbReference>
<organism evidence="2 3">
    <name type="scientific">Comamonas terrae</name>
    <dbReference type="NCBI Taxonomy" id="673548"/>
    <lineage>
        <taxon>Bacteria</taxon>
        <taxon>Pseudomonadati</taxon>
        <taxon>Pseudomonadota</taxon>
        <taxon>Betaproteobacteria</taxon>
        <taxon>Burkholderiales</taxon>
        <taxon>Comamonadaceae</taxon>
        <taxon>Comamonas</taxon>
    </lineage>
</organism>
<dbReference type="Gene3D" id="3.40.50.2020">
    <property type="match status" value="1"/>
</dbReference>
<reference evidence="3" key="1">
    <citation type="journal article" date="2019" name="Int. J. Syst. Evol. Microbiol.">
        <title>The Global Catalogue of Microorganisms (GCM) 10K type strain sequencing project: providing services to taxonomists for standard genome sequencing and annotation.</title>
        <authorList>
            <consortium name="The Broad Institute Genomics Platform"/>
            <consortium name="The Broad Institute Genome Sequencing Center for Infectious Disease"/>
            <person name="Wu L."/>
            <person name="Ma J."/>
        </authorList>
    </citation>
    <scope>NUCLEOTIDE SEQUENCE [LARGE SCALE GENOMIC DNA]</scope>
    <source>
        <strain evidence="3">TISTR 1906</strain>
    </source>
</reference>
<dbReference type="InterPro" id="IPR000836">
    <property type="entry name" value="PRTase_dom"/>
</dbReference>
<dbReference type="RefSeq" id="WP_245633357.1">
    <property type="nucleotide sequence ID" value="NZ_BCNT01000007.1"/>
</dbReference>
<evidence type="ECO:0000313" key="3">
    <source>
        <dbReference type="Proteomes" id="UP001597463"/>
    </source>
</evidence>
<proteinExistence type="inferred from homology"/>
<accession>A0ABW5UPW7</accession>
<comment type="similarity">
    <text evidence="1">Belongs to the ComF/GntX family.</text>
</comment>
<keyword evidence="3" id="KW-1185">Reference proteome</keyword>
<comment type="caution">
    <text evidence="2">The sequence shown here is derived from an EMBL/GenBank/DDBJ whole genome shotgun (WGS) entry which is preliminary data.</text>
</comment>
<dbReference type="InterPro" id="IPR029057">
    <property type="entry name" value="PRTase-like"/>
</dbReference>
<evidence type="ECO:0000313" key="2">
    <source>
        <dbReference type="EMBL" id="MFD2754480.1"/>
    </source>
</evidence>
<dbReference type="InterPro" id="IPR051910">
    <property type="entry name" value="ComF/GntX_DNA_util-trans"/>
</dbReference>
<dbReference type="Proteomes" id="UP001597463">
    <property type="component" value="Unassembled WGS sequence"/>
</dbReference>
<sequence length="160" mass="17760">MLDYAYPWQNVIARYKFHGDTGLAHGLGRLMSSHPQVEQVLDGSDLLLPVPASDQRLRERGFDHTLLLARALHPPIPVWHRAVERRHTLQSQHELGRAQRLRHLQKVFAVAPDFSSRIRGRHIALLDDVMTTGATLDALAGCLLQSGAAGVSALVLCRTP</sequence>
<name>A0ABW5UPW7_9BURK</name>
<protein>
    <submittedName>
        <fullName evidence="2">ComF family protein</fullName>
    </submittedName>
</protein>
<dbReference type="CDD" id="cd06223">
    <property type="entry name" value="PRTases_typeI"/>
    <property type="match status" value="1"/>
</dbReference>
<dbReference type="PANTHER" id="PTHR47505">
    <property type="entry name" value="DNA UTILIZATION PROTEIN YHGH"/>
    <property type="match status" value="1"/>
</dbReference>
<gene>
    <name evidence="2" type="ORF">ACFSW6_10305</name>
</gene>